<evidence type="ECO:0000313" key="3">
    <source>
        <dbReference type="Proteomes" id="UP001303046"/>
    </source>
</evidence>
<name>A0ABR1E5J6_NECAM</name>
<feature type="transmembrane region" description="Helical" evidence="1">
    <location>
        <begin position="21"/>
        <end position="38"/>
    </location>
</feature>
<sequence>MTALTSLKKRYTKGYFLHTKFVSGFYLILIGRIEYMIIKACLHTLSKAAHMIEIVSDWADFLGTLPQSGEPIAGFSLVQSSNYCELKKNLFLSRRRFRNAVYRL</sequence>
<gene>
    <name evidence="2" type="primary">Necator_chrV.g20390</name>
    <name evidence="2" type="ORF">RB195_015597</name>
</gene>
<evidence type="ECO:0000313" key="2">
    <source>
        <dbReference type="EMBL" id="KAK6757870.1"/>
    </source>
</evidence>
<proteinExistence type="predicted"/>
<accession>A0ABR1E5J6</accession>
<evidence type="ECO:0000256" key="1">
    <source>
        <dbReference type="SAM" id="Phobius"/>
    </source>
</evidence>
<protein>
    <recommendedName>
        <fullName evidence="4">Transposase</fullName>
    </recommendedName>
</protein>
<keyword evidence="1" id="KW-0812">Transmembrane</keyword>
<organism evidence="2 3">
    <name type="scientific">Necator americanus</name>
    <name type="common">Human hookworm</name>
    <dbReference type="NCBI Taxonomy" id="51031"/>
    <lineage>
        <taxon>Eukaryota</taxon>
        <taxon>Metazoa</taxon>
        <taxon>Ecdysozoa</taxon>
        <taxon>Nematoda</taxon>
        <taxon>Chromadorea</taxon>
        <taxon>Rhabditida</taxon>
        <taxon>Rhabditina</taxon>
        <taxon>Rhabditomorpha</taxon>
        <taxon>Strongyloidea</taxon>
        <taxon>Ancylostomatidae</taxon>
        <taxon>Bunostominae</taxon>
        <taxon>Necator</taxon>
    </lineage>
</organism>
<keyword evidence="1" id="KW-1133">Transmembrane helix</keyword>
<keyword evidence="1" id="KW-0472">Membrane</keyword>
<keyword evidence="3" id="KW-1185">Reference proteome</keyword>
<reference evidence="2 3" key="1">
    <citation type="submission" date="2023-08" db="EMBL/GenBank/DDBJ databases">
        <title>A Necator americanus chromosomal reference genome.</title>
        <authorList>
            <person name="Ilik V."/>
            <person name="Petrzelkova K.J."/>
            <person name="Pardy F."/>
            <person name="Fuh T."/>
            <person name="Niatou-Singa F.S."/>
            <person name="Gouil Q."/>
            <person name="Baker L."/>
            <person name="Ritchie M.E."/>
            <person name="Jex A.R."/>
            <person name="Gazzola D."/>
            <person name="Li H."/>
            <person name="Toshio Fujiwara R."/>
            <person name="Zhan B."/>
            <person name="Aroian R.V."/>
            <person name="Pafco B."/>
            <person name="Schwarz E.M."/>
        </authorList>
    </citation>
    <scope>NUCLEOTIDE SEQUENCE [LARGE SCALE GENOMIC DNA]</scope>
    <source>
        <strain evidence="2 3">Aroian</strain>
        <tissue evidence="2">Whole animal</tissue>
    </source>
</reference>
<dbReference type="EMBL" id="JAVFWL010000005">
    <property type="protein sequence ID" value="KAK6757870.1"/>
    <property type="molecule type" value="Genomic_DNA"/>
</dbReference>
<comment type="caution">
    <text evidence="2">The sequence shown here is derived from an EMBL/GenBank/DDBJ whole genome shotgun (WGS) entry which is preliminary data.</text>
</comment>
<evidence type="ECO:0008006" key="4">
    <source>
        <dbReference type="Google" id="ProtNLM"/>
    </source>
</evidence>
<dbReference type="Proteomes" id="UP001303046">
    <property type="component" value="Unassembled WGS sequence"/>
</dbReference>